<feature type="region of interest" description="Disordered" evidence="1">
    <location>
        <begin position="1"/>
        <end position="103"/>
    </location>
</feature>
<reference evidence="4" key="1">
    <citation type="journal article" date="2019" name="Int. J. Syst. Evol. Microbiol.">
        <title>The Global Catalogue of Microorganisms (GCM) 10K type strain sequencing project: providing services to taxonomists for standard genome sequencing and annotation.</title>
        <authorList>
            <consortium name="The Broad Institute Genomics Platform"/>
            <consortium name="The Broad Institute Genome Sequencing Center for Infectious Disease"/>
            <person name="Wu L."/>
            <person name="Ma J."/>
        </authorList>
    </citation>
    <scope>NUCLEOTIDE SEQUENCE [LARGE SCALE GENOMIC DNA]</scope>
    <source>
        <strain evidence="4">JCM 16924</strain>
    </source>
</reference>
<dbReference type="EMBL" id="BAAAZX010000058">
    <property type="protein sequence ID" value="GAA4032065.1"/>
    <property type="molecule type" value="Genomic_DNA"/>
</dbReference>
<protein>
    <submittedName>
        <fullName evidence="3">Uncharacterized protein</fullName>
    </submittedName>
</protein>
<keyword evidence="2" id="KW-1133">Transmembrane helix</keyword>
<feature type="transmembrane region" description="Helical" evidence="2">
    <location>
        <begin position="136"/>
        <end position="158"/>
    </location>
</feature>
<gene>
    <name evidence="3" type="ORF">GCM10022232_92490</name>
</gene>
<organism evidence="3 4">
    <name type="scientific">Streptomyces plumbiresistens</name>
    <dbReference type="NCBI Taxonomy" id="511811"/>
    <lineage>
        <taxon>Bacteria</taxon>
        <taxon>Bacillati</taxon>
        <taxon>Actinomycetota</taxon>
        <taxon>Actinomycetes</taxon>
        <taxon>Kitasatosporales</taxon>
        <taxon>Streptomycetaceae</taxon>
        <taxon>Streptomyces</taxon>
    </lineage>
</organism>
<feature type="compositionally biased region" description="Basic residues" evidence="1">
    <location>
        <begin position="59"/>
        <end position="72"/>
    </location>
</feature>
<keyword evidence="2" id="KW-0812">Transmembrane</keyword>
<accession>A0ABP7TWF8</accession>
<evidence type="ECO:0000313" key="3">
    <source>
        <dbReference type="EMBL" id="GAA4032065.1"/>
    </source>
</evidence>
<sequence length="162" mass="17350">MHRPVSLPPSSKDSGIDEFAERFALRTKKTWAPTPTKPGNRPVVGGDERWRNAGQASRPGRRQPRHPIRLRRERSSDLPRGGPVRDRQSAGRPPPPVHPHMDTSPELAITMMVGPQIMSAIIFVTTSRAVRVSSAFLLGVAVGTAVGVAIACGLAALLGSAV</sequence>
<proteinExistence type="predicted"/>
<feature type="transmembrane region" description="Helical" evidence="2">
    <location>
        <begin position="107"/>
        <end position="124"/>
    </location>
</feature>
<evidence type="ECO:0000256" key="2">
    <source>
        <dbReference type="SAM" id="Phobius"/>
    </source>
</evidence>
<keyword evidence="2" id="KW-0472">Membrane</keyword>
<name>A0ABP7TWF8_9ACTN</name>
<keyword evidence="4" id="KW-1185">Reference proteome</keyword>
<comment type="caution">
    <text evidence="3">The sequence shown here is derived from an EMBL/GenBank/DDBJ whole genome shotgun (WGS) entry which is preliminary data.</text>
</comment>
<dbReference type="Proteomes" id="UP001500456">
    <property type="component" value="Unassembled WGS sequence"/>
</dbReference>
<evidence type="ECO:0000313" key="4">
    <source>
        <dbReference type="Proteomes" id="UP001500456"/>
    </source>
</evidence>
<feature type="compositionally biased region" description="Basic and acidic residues" evidence="1">
    <location>
        <begin position="73"/>
        <end position="89"/>
    </location>
</feature>
<evidence type="ECO:0000256" key="1">
    <source>
        <dbReference type="SAM" id="MobiDB-lite"/>
    </source>
</evidence>